<dbReference type="EMBL" id="REGN01006903">
    <property type="protein sequence ID" value="RNA07921.1"/>
    <property type="molecule type" value="Genomic_DNA"/>
</dbReference>
<sequence length="69" mass="7674">MVTIFLVPSTTLITEPSFKPSIDLSSANRKVSALIAASNIHIKCLSFQARFLLDINGRIQRYSAIQRPI</sequence>
<gene>
    <name evidence="1" type="ORF">BpHYR1_026295</name>
</gene>
<evidence type="ECO:0000313" key="2">
    <source>
        <dbReference type="Proteomes" id="UP000276133"/>
    </source>
</evidence>
<proteinExistence type="predicted"/>
<accession>A0A3M7QAD5</accession>
<keyword evidence="2" id="KW-1185">Reference proteome</keyword>
<dbReference type="Proteomes" id="UP000276133">
    <property type="component" value="Unassembled WGS sequence"/>
</dbReference>
<protein>
    <submittedName>
        <fullName evidence="1">Uncharacterized protein</fullName>
    </submittedName>
</protein>
<reference evidence="1 2" key="1">
    <citation type="journal article" date="2018" name="Sci. Rep.">
        <title>Genomic signatures of local adaptation to the degree of environmental predictability in rotifers.</title>
        <authorList>
            <person name="Franch-Gras L."/>
            <person name="Hahn C."/>
            <person name="Garcia-Roger E.M."/>
            <person name="Carmona M.J."/>
            <person name="Serra M."/>
            <person name="Gomez A."/>
        </authorList>
    </citation>
    <scope>NUCLEOTIDE SEQUENCE [LARGE SCALE GENOMIC DNA]</scope>
    <source>
        <strain evidence="1">HYR1</strain>
    </source>
</reference>
<organism evidence="1 2">
    <name type="scientific">Brachionus plicatilis</name>
    <name type="common">Marine rotifer</name>
    <name type="synonym">Brachionus muelleri</name>
    <dbReference type="NCBI Taxonomy" id="10195"/>
    <lineage>
        <taxon>Eukaryota</taxon>
        <taxon>Metazoa</taxon>
        <taxon>Spiralia</taxon>
        <taxon>Gnathifera</taxon>
        <taxon>Rotifera</taxon>
        <taxon>Eurotatoria</taxon>
        <taxon>Monogononta</taxon>
        <taxon>Pseudotrocha</taxon>
        <taxon>Ploima</taxon>
        <taxon>Brachionidae</taxon>
        <taxon>Brachionus</taxon>
    </lineage>
</organism>
<dbReference type="AlphaFoldDB" id="A0A3M7QAD5"/>
<evidence type="ECO:0000313" key="1">
    <source>
        <dbReference type="EMBL" id="RNA07921.1"/>
    </source>
</evidence>
<comment type="caution">
    <text evidence="1">The sequence shown here is derived from an EMBL/GenBank/DDBJ whole genome shotgun (WGS) entry which is preliminary data.</text>
</comment>
<name>A0A3M7QAD5_BRAPC</name>